<dbReference type="GeneID" id="9053784"/>
<keyword evidence="3" id="KW-0670">Pyruvate</keyword>
<evidence type="ECO:0000313" key="3">
    <source>
        <dbReference type="EMBL" id="EER20242.1"/>
    </source>
</evidence>
<proteinExistence type="predicted"/>
<dbReference type="Gene3D" id="4.10.780.10">
    <property type="entry name" value="Pyruvate-flavodoxin oxidoreductase, EKR domain"/>
    <property type="match status" value="1"/>
</dbReference>
<accession>C5K5K1</accession>
<dbReference type="Gene3D" id="3.30.70.20">
    <property type="match status" value="1"/>
</dbReference>
<dbReference type="InterPro" id="IPR029061">
    <property type="entry name" value="THDP-binding"/>
</dbReference>
<dbReference type="SMART" id="SM00890">
    <property type="entry name" value="EKR"/>
    <property type="match status" value="1"/>
</dbReference>
<sequence length="586" mass="64365">MQAVFFKLANVMDFKECIALYKNTIRKSYGHRGEAVVQKNYEMIDEALDAITEIKVPADWKNLSDSMLRFEQNYHDALGNLAKEKSAINKPSFTENIQAPVALQRGDDIPVSAFANDELVGGKVPLGTAKVEKRGVALMIPIVDMDKCTQCNICSMSCPHACIRPFLLSQAEDDAKPSTFDSRKAKGGAEVAGLHYRIQVSPLDCTGCETCVNACPYDALRMEHLADFEDIEKPNWEYAVSLPDRSSRFDKTTLKGSQFYQPLLEFHGACAGCGETPYVRLLTQMFGDRMVIANATGCSSIWGAPYGPTPFTTRYDGTGPAWANSLFEDAAEYGMGMAVTTSVRRKALKARVQELLLEGKDSPLSPELYTQLNEWVENFRNPSVCAALSKSLPPLLKAEASKDPAIQEILDVSDLIPKISNWIIGGDGWGYDIGYGGLDHVIASGQDLNVLVLDTECYANTGGQKSKATPIGAVAKFATKGHEVEKKNLAEMAMDYGTVYVASVSMGANYDQTLKAFSEAEDYDGCSVIVAYSPCIEHKNLDAMTHTMQHQATVAASGYFPIYRYNPMLKRMGKNPFVLDTKKLTM</sequence>
<dbReference type="InterPro" id="IPR002869">
    <property type="entry name" value="Pyrv_flavodox_OxRed_cen"/>
</dbReference>
<dbReference type="Pfam" id="PF02775">
    <property type="entry name" value="TPP_enzyme_C"/>
    <property type="match status" value="1"/>
</dbReference>
<dbReference type="Pfam" id="PF10371">
    <property type="entry name" value="EKR"/>
    <property type="match status" value="1"/>
</dbReference>
<feature type="domain" description="4Fe-4S ferredoxin-type" evidence="2">
    <location>
        <begin position="196"/>
        <end position="225"/>
    </location>
</feature>
<evidence type="ECO:0000256" key="1">
    <source>
        <dbReference type="ARBA" id="ARBA00023002"/>
    </source>
</evidence>
<evidence type="ECO:0000313" key="4">
    <source>
        <dbReference type="Proteomes" id="UP000007800"/>
    </source>
</evidence>
<dbReference type="PROSITE" id="PS51379">
    <property type="entry name" value="4FE4S_FER_2"/>
    <property type="match status" value="2"/>
</dbReference>
<dbReference type="Gene3D" id="3.40.50.970">
    <property type="match status" value="1"/>
</dbReference>
<dbReference type="PROSITE" id="PS00198">
    <property type="entry name" value="4FE4S_FER_1"/>
    <property type="match status" value="2"/>
</dbReference>
<dbReference type="AlphaFoldDB" id="C5K5K1"/>
<dbReference type="Proteomes" id="UP000007800">
    <property type="component" value="Unassembled WGS sequence"/>
</dbReference>
<dbReference type="GO" id="GO:0016903">
    <property type="term" value="F:oxidoreductase activity, acting on the aldehyde or oxo group of donors"/>
    <property type="evidence" value="ECO:0007669"/>
    <property type="project" value="InterPro"/>
</dbReference>
<dbReference type="RefSeq" id="XP_002788446.1">
    <property type="nucleotide sequence ID" value="XM_002788400.1"/>
</dbReference>
<keyword evidence="1" id="KW-0560">Oxidoreductase</keyword>
<dbReference type="SUPFAM" id="SSF54862">
    <property type="entry name" value="4Fe-4S ferredoxins"/>
    <property type="match status" value="1"/>
</dbReference>
<dbReference type="EMBL" id="GG670639">
    <property type="protein sequence ID" value="EER20242.1"/>
    <property type="molecule type" value="Genomic_DNA"/>
</dbReference>
<dbReference type="InterPro" id="IPR050722">
    <property type="entry name" value="Pyruvate:ferred/Flavod_OxRd"/>
</dbReference>
<dbReference type="SUPFAM" id="SSF52518">
    <property type="entry name" value="Thiamin diphosphate-binding fold (THDP-binding)"/>
    <property type="match status" value="1"/>
</dbReference>
<dbReference type="SUPFAM" id="SSF53323">
    <property type="entry name" value="Pyruvate-ferredoxin oxidoreductase, PFOR, domain III"/>
    <property type="match status" value="1"/>
</dbReference>
<dbReference type="OrthoDB" id="435719at2759"/>
<evidence type="ECO:0000259" key="2">
    <source>
        <dbReference type="PROSITE" id="PS51379"/>
    </source>
</evidence>
<feature type="non-terminal residue" evidence="3">
    <location>
        <position position="586"/>
    </location>
</feature>
<dbReference type="InParanoid" id="C5K5K1"/>
<dbReference type="Pfam" id="PF12838">
    <property type="entry name" value="Fer4_7"/>
    <property type="match status" value="1"/>
</dbReference>
<dbReference type="InterPro" id="IPR011766">
    <property type="entry name" value="TPP_enzyme_TPP-bd"/>
</dbReference>
<feature type="domain" description="4Fe-4S ferredoxin-type" evidence="2">
    <location>
        <begin position="139"/>
        <end position="168"/>
    </location>
</feature>
<dbReference type="InterPro" id="IPR037112">
    <property type="entry name" value="Pyrv-flavodox_OxR_EKR_sf"/>
</dbReference>
<dbReference type="GO" id="GO:0030976">
    <property type="term" value="F:thiamine pyrophosphate binding"/>
    <property type="evidence" value="ECO:0007669"/>
    <property type="project" value="InterPro"/>
</dbReference>
<dbReference type="GO" id="GO:0006979">
    <property type="term" value="P:response to oxidative stress"/>
    <property type="evidence" value="ECO:0007669"/>
    <property type="project" value="TreeGrafter"/>
</dbReference>
<dbReference type="PANTHER" id="PTHR32154">
    <property type="entry name" value="PYRUVATE-FLAVODOXIN OXIDOREDUCTASE-RELATED"/>
    <property type="match status" value="1"/>
</dbReference>
<dbReference type="OMA" id="WAYDIDS"/>
<dbReference type="InterPro" id="IPR017900">
    <property type="entry name" value="4Fe4S_Fe_S_CS"/>
</dbReference>
<dbReference type="InterPro" id="IPR019456">
    <property type="entry name" value="Pyrv-flavodox_OxRtase_EKR"/>
</dbReference>
<protein>
    <submittedName>
        <fullName evidence="3">Pyruvate-flavodoxin oxidoreductase, putative</fullName>
    </submittedName>
</protein>
<name>C5K5K1_PERM5</name>
<gene>
    <name evidence="3" type="ORF">Pmar_PMAR017893</name>
</gene>
<dbReference type="FunFam" id="3.30.70.20:FF:000022">
    <property type="entry name" value="Pyruvate:ferredoxin (Flavodoxin) oxidoreductase"/>
    <property type="match status" value="1"/>
</dbReference>
<organism evidence="4">
    <name type="scientific">Perkinsus marinus (strain ATCC 50983 / TXsc)</name>
    <dbReference type="NCBI Taxonomy" id="423536"/>
    <lineage>
        <taxon>Eukaryota</taxon>
        <taxon>Sar</taxon>
        <taxon>Alveolata</taxon>
        <taxon>Perkinsozoa</taxon>
        <taxon>Perkinsea</taxon>
        <taxon>Perkinsida</taxon>
        <taxon>Perkinsidae</taxon>
        <taxon>Perkinsus</taxon>
    </lineage>
</organism>
<dbReference type="Gene3D" id="3.40.920.10">
    <property type="entry name" value="Pyruvate-ferredoxin oxidoreductase, PFOR, domain III"/>
    <property type="match status" value="1"/>
</dbReference>
<reference evidence="3 4" key="1">
    <citation type="submission" date="2008-07" db="EMBL/GenBank/DDBJ databases">
        <authorList>
            <person name="El-Sayed N."/>
            <person name="Caler E."/>
            <person name="Inman J."/>
            <person name="Amedeo P."/>
            <person name="Hass B."/>
            <person name="Wortman J."/>
        </authorList>
    </citation>
    <scope>NUCLEOTIDE SEQUENCE [LARGE SCALE GENOMIC DNA]</scope>
    <source>
        <strain evidence="4">ATCC 50983 / TXsc</strain>
    </source>
</reference>
<dbReference type="InterPro" id="IPR017896">
    <property type="entry name" value="4Fe4S_Fe-S-bd"/>
</dbReference>
<dbReference type="PANTHER" id="PTHR32154:SF0">
    <property type="entry name" value="PYRUVATE-FLAVODOXIN OXIDOREDUCTASE-RELATED"/>
    <property type="match status" value="1"/>
</dbReference>
<keyword evidence="4" id="KW-1185">Reference proteome</keyword>